<evidence type="ECO:0000259" key="7">
    <source>
        <dbReference type="PROSITE" id="PS50837"/>
    </source>
</evidence>
<dbReference type="InterPro" id="IPR051261">
    <property type="entry name" value="NLR"/>
</dbReference>
<dbReference type="GO" id="GO:0005737">
    <property type="term" value="C:cytoplasm"/>
    <property type="evidence" value="ECO:0007669"/>
    <property type="project" value="UniProtKB-SubCell"/>
</dbReference>
<dbReference type="InterPro" id="IPR029495">
    <property type="entry name" value="NACHT-assoc"/>
</dbReference>
<protein>
    <recommendedName>
        <fullName evidence="7">NACHT domain-containing protein</fullName>
    </recommendedName>
</protein>
<organism evidence="8 9">
    <name type="scientific">Cirrhinus mrigala</name>
    <name type="common">Mrigala</name>
    <dbReference type="NCBI Taxonomy" id="683832"/>
    <lineage>
        <taxon>Eukaryota</taxon>
        <taxon>Metazoa</taxon>
        <taxon>Chordata</taxon>
        <taxon>Craniata</taxon>
        <taxon>Vertebrata</taxon>
        <taxon>Euteleostomi</taxon>
        <taxon>Actinopterygii</taxon>
        <taxon>Neopterygii</taxon>
        <taxon>Teleostei</taxon>
        <taxon>Ostariophysi</taxon>
        <taxon>Cypriniformes</taxon>
        <taxon>Cyprinidae</taxon>
        <taxon>Labeoninae</taxon>
        <taxon>Labeonini</taxon>
        <taxon>Cirrhinus</taxon>
    </lineage>
</organism>
<accession>A0ABD0MCB7</accession>
<proteinExistence type="predicted"/>
<dbReference type="InterPro" id="IPR027417">
    <property type="entry name" value="P-loop_NTPase"/>
</dbReference>
<name>A0ABD0MCB7_CIRMR</name>
<reference evidence="8 9" key="1">
    <citation type="submission" date="2024-05" db="EMBL/GenBank/DDBJ databases">
        <title>Genome sequencing and assembly of Indian major carp, Cirrhinus mrigala (Hamilton, 1822).</title>
        <authorList>
            <person name="Mohindra V."/>
            <person name="Chowdhury L.M."/>
            <person name="Lal K."/>
            <person name="Jena J.K."/>
        </authorList>
    </citation>
    <scope>NUCLEOTIDE SEQUENCE [LARGE SCALE GENOMIC DNA]</scope>
    <source>
        <strain evidence="8">CM1030</strain>
        <tissue evidence="8">Blood</tissue>
    </source>
</reference>
<keyword evidence="5" id="KW-0547">Nucleotide-binding</keyword>
<evidence type="ECO:0000256" key="5">
    <source>
        <dbReference type="ARBA" id="ARBA00022741"/>
    </source>
</evidence>
<dbReference type="InterPro" id="IPR041267">
    <property type="entry name" value="NLRP_HD2"/>
</dbReference>
<dbReference type="InterPro" id="IPR041075">
    <property type="entry name" value="NOD1/2_WH"/>
</dbReference>
<dbReference type="Gene3D" id="3.40.50.300">
    <property type="entry name" value="P-loop containing nucleotide triphosphate hydrolases"/>
    <property type="match status" value="1"/>
</dbReference>
<dbReference type="Proteomes" id="UP001529510">
    <property type="component" value="Unassembled WGS sequence"/>
</dbReference>
<evidence type="ECO:0000256" key="3">
    <source>
        <dbReference type="ARBA" id="ARBA00022614"/>
    </source>
</evidence>
<comment type="subcellular location">
    <subcellularLocation>
        <location evidence="1">Cytoplasm</location>
    </subcellularLocation>
</comment>
<evidence type="ECO:0000256" key="6">
    <source>
        <dbReference type="ARBA" id="ARBA00022840"/>
    </source>
</evidence>
<dbReference type="Pfam" id="PF17779">
    <property type="entry name" value="WHD_NOD2"/>
    <property type="match status" value="1"/>
</dbReference>
<dbReference type="FunFam" id="3.40.50.300:FF:000210">
    <property type="entry name" value="Si:dkey-16p6.1"/>
    <property type="match status" value="1"/>
</dbReference>
<keyword evidence="9" id="KW-1185">Reference proteome</keyword>
<dbReference type="Gene3D" id="3.80.10.10">
    <property type="entry name" value="Ribonuclease Inhibitor"/>
    <property type="match status" value="1"/>
</dbReference>
<dbReference type="GO" id="GO:0005524">
    <property type="term" value="F:ATP binding"/>
    <property type="evidence" value="ECO:0007669"/>
    <property type="project" value="UniProtKB-KW"/>
</dbReference>
<gene>
    <name evidence="8" type="ORF">M9458_058136</name>
</gene>
<evidence type="ECO:0000313" key="8">
    <source>
        <dbReference type="EMBL" id="KAL0146505.1"/>
    </source>
</evidence>
<feature type="domain" description="NACHT" evidence="7">
    <location>
        <begin position="82"/>
        <end position="216"/>
    </location>
</feature>
<keyword evidence="6" id="KW-0067">ATP-binding</keyword>
<keyword evidence="2" id="KW-0963">Cytoplasm</keyword>
<evidence type="ECO:0000256" key="2">
    <source>
        <dbReference type="ARBA" id="ARBA00022490"/>
    </source>
</evidence>
<dbReference type="EMBL" id="JAMKFB020000915">
    <property type="protein sequence ID" value="KAL0146505.1"/>
    <property type="molecule type" value="Genomic_DNA"/>
</dbReference>
<evidence type="ECO:0000256" key="1">
    <source>
        <dbReference type="ARBA" id="ARBA00004496"/>
    </source>
</evidence>
<dbReference type="Pfam" id="PF05729">
    <property type="entry name" value="NACHT"/>
    <property type="match status" value="1"/>
</dbReference>
<dbReference type="Pfam" id="PF14484">
    <property type="entry name" value="FISNA"/>
    <property type="match status" value="1"/>
</dbReference>
<evidence type="ECO:0000256" key="4">
    <source>
        <dbReference type="ARBA" id="ARBA00022737"/>
    </source>
</evidence>
<dbReference type="Pfam" id="PF17776">
    <property type="entry name" value="NLRC4_HD2"/>
    <property type="match status" value="1"/>
</dbReference>
<dbReference type="SMART" id="SM01288">
    <property type="entry name" value="FISNA"/>
    <property type="match status" value="1"/>
</dbReference>
<evidence type="ECO:0000313" key="9">
    <source>
        <dbReference type="Proteomes" id="UP001529510"/>
    </source>
</evidence>
<dbReference type="InterPro" id="IPR007111">
    <property type="entry name" value="NACHT_NTPase"/>
</dbReference>
<dbReference type="PROSITE" id="PS50837">
    <property type="entry name" value="NACHT"/>
    <property type="match status" value="1"/>
</dbReference>
<comment type="caution">
    <text evidence="8">The sequence shown here is derived from an EMBL/GenBank/DDBJ whole genome shotgun (WGS) entry which is preliminary data.</text>
</comment>
<dbReference type="AlphaFoldDB" id="A0ABD0MCB7"/>
<sequence length="596" mass="69399">MKNKHERLFEGLKLQENETLLNRIYTQLYIIEGESEGVNEEHEVLQMEKAARTIHSQDTPIYCNDIFKASPEPGREKKDQIKTVLTKGIAGIGKTVSVQKFILDWAEGKANKDVDFMFVLPFRELNLIRDHRYSLHRLLLDFHPELQDLDSKIYEECKVVFIFDGLDESRITLKFSDDQKVCDVTETSSVGVLMSNLMKGELLPSALIWITSRPAAANQIPSKYINRLTEIQGFNETQKEEYFRKRISDQHQASRIISHIRRAKSLHIMCHIPVFCWISSTVLQKLLKEDLSAEIPQTLTEMYIHFLLIQINMRNQKYEERDPEKLLLSNREVIVKLAEVAFKQLMKGNVMFYEEDLIESGIEVTDASVYSGICTEIFKEESVIHQRKVYSFIHLSIQEFLSAFHAFYCYLTKNKEPLHELTFYRYNNSLYNLLMSAVDKALESKNGHLDLFLRFLLGVSLESNQRLLQDLLTHTENSSVSIRRTTQDIKEMIKDDCDRDEYYYYRSRHFSTGQSINLFLCLLEVKDQTLSREIQEFVKSDTNSETYLSPAHCSTIAYMLQMSEEVLDELDLKKYNTSDEGRGRLIPAVSNCRKAL</sequence>
<keyword evidence="3" id="KW-0433">Leucine-rich repeat</keyword>
<keyword evidence="4" id="KW-0677">Repeat</keyword>
<dbReference type="PANTHER" id="PTHR24106">
    <property type="entry name" value="NACHT, LRR AND CARD DOMAINS-CONTAINING"/>
    <property type="match status" value="1"/>
</dbReference>
<dbReference type="InterPro" id="IPR032675">
    <property type="entry name" value="LRR_dom_sf"/>
</dbReference>